<feature type="binding site" evidence="20">
    <location>
        <position position="493"/>
    </location>
    <ligand>
        <name>NADP(+)</name>
        <dbReference type="ChEBI" id="CHEBI:58349"/>
    </ligand>
</feature>
<evidence type="ECO:0000256" key="19">
    <source>
        <dbReference type="ARBA" id="ARBA00049342"/>
    </source>
</evidence>
<dbReference type="GO" id="GO:0003958">
    <property type="term" value="F:NADPH-hemoprotein reductase activity"/>
    <property type="evidence" value="ECO:0007669"/>
    <property type="project" value="UniProtKB-UniRule"/>
</dbReference>
<evidence type="ECO:0000256" key="5">
    <source>
        <dbReference type="ARBA" id="ARBA00022692"/>
    </source>
</evidence>
<dbReference type="Gene3D" id="2.40.30.10">
    <property type="entry name" value="Translation factors"/>
    <property type="match status" value="1"/>
</dbReference>
<keyword evidence="14 20" id="KW-0443">Lipid metabolism</keyword>
<evidence type="ECO:0000256" key="11">
    <source>
        <dbReference type="ARBA" id="ARBA00022989"/>
    </source>
</evidence>
<keyword evidence="24" id="KW-1185">Reference proteome</keyword>
<dbReference type="PIRSF" id="PIRSF000208">
    <property type="entry name" value="P450R"/>
    <property type="match status" value="1"/>
</dbReference>
<dbReference type="InterPro" id="IPR003097">
    <property type="entry name" value="CysJ-like_FAD-binding"/>
</dbReference>
<dbReference type="InterPro" id="IPR008254">
    <property type="entry name" value="Flavodoxin/NO_synth"/>
</dbReference>
<name>A0A5N6UWM9_ASPTM</name>
<evidence type="ECO:0000256" key="8">
    <source>
        <dbReference type="ARBA" id="ARBA00022827"/>
    </source>
</evidence>
<evidence type="ECO:0000256" key="17">
    <source>
        <dbReference type="ARBA" id="ARBA00023166"/>
    </source>
</evidence>
<feature type="binding site" evidence="20">
    <location>
        <position position="632"/>
    </location>
    <ligand>
        <name>FAD</name>
        <dbReference type="ChEBI" id="CHEBI:57692"/>
    </ligand>
</feature>
<feature type="binding site" evidence="20">
    <location>
        <begin position="394"/>
        <end position="397"/>
    </location>
    <ligand>
        <name>FAD</name>
        <dbReference type="ChEBI" id="CHEBI:57692"/>
    </ligand>
</feature>
<dbReference type="GO" id="GO:0010181">
    <property type="term" value="F:FMN binding"/>
    <property type="evidence" value="ECO:0007669"/>
    <property type="project" value="UniProtKB-UniRule"/>
</dbReference>
<keyword evidence="11" id="KW-1133">Transmembrane helix</keyword>
<evidence type="ECO:0000313" key="23">
    <source>
        <dbReference type="EMBL" id="KAE8162860.1"/>
    </source>
</evidence>
<comment type="function">
    <text evidence="20">This enzyme is required for electron transfer from NADP to cytochrome P450 in microsomes. It can also provide electron transfer to heme oxygenase and cytochrome B5. Involved in ergosterol biosynthesis.</text>
</comment>
<dbReference type="PROSITE" id="PS51384">
    <property type="entry name" value="FAD_FR"/>
    <property type="match status" value="1"/>
</dbReference>
<dbReference type="InterPro" id="IPR029039">
    <property type="entry name" value="Flavoprotein-like_sf"/>
</dbReference>
<dbReference type="FunFam" id="2.40.30.10:FF:000100">
    <property type="entry name" value="NADPH--cytochrome P450 reductase"/>
    <property type="match status" value="1"/>
</dbReference>
<dbReference type="GO" id="GO:0006696">
    <property type="term" value="P:ergosterol biosynthetic process"/>
    <property type="evidence" value="ECO:0007669"/>
    <property type="project" value="UniProtKB-UniRule"/>
</dbReference>
<dbReference type="HAMAP" id="MF_03212">
    <property type="entry name" value="NCPR"/>
    <property type="match status" value="1"/>
</dbReference>
<dbReference type="Pfam" id="PF00258">
    <property type="entry name" value="Flavodoxin_1"/>
    <property type="match status" value="1"/>
</dbReference>
<feature type="domain" description="FAD-binding FR-type" evidence="22">
    <location>
        <begin position="220"/>
        <end position="479"/>
    </location>
</feature>
<keyword evidence="2 20" id="KW-0444">Lipid biosynthesis</keyword>
<evidence type="ECO:0000256" key="16">
    <source>
        <dbReference type="ARBA" id="ARBA00023136"/>
    </source>
</evidence>
<comment type="cofactor">
    <cofactor evidence="20">
        <name>FAD</name>
        <dbReference type="ChEBI" id="CHEBI:57692"/>
    </cofactor>
    <text evidence="20">Binds 1 FAD per monomer.</text>
</comment>
<comment type="similarity">
    <text evidence="20">In the C-terminal section; belongs to the flavoprotein pyridine nucleotide cytochrome reductase family.</text>
</comment>
<feature type="binding site" evidence="20">
    <location>
        <begin position="114"/>
        <end position="123"/>
    </location>
    <ligand>
        <name>FMN</name>
        <dbReference type="ChEBI" id="CHEBI:58210"/>
    </ligand>
</feature>
<dbReference type="InterPro" id="IPR001433">
    <property type="entry name" value="OxRdtase_FAD/NAD-bd"/>
</dbReference>
<dbReference type="AlphaFoldDB" id="A0A5N6UWM9"/>
<dbReference type="GO" id="GO:0050660">
    <property type="term" value="F:flavin adenine dinucleotide binding"/>
    <property type="evidence" value="ECO:0007669"/>
    <property type="project" value="UniProtKB-UniRule"/>
</dbReference>
<dbReference type="GO" id="GO:0005789">
    <property type="term" value="C:endoplasmic reticulum membrane"/>
    <property type="evidence" value="ECO:0007669"/>
    <property type="project" value="UniProtKB-SubCell"/>
</dbReference>
<dbReference type="Gene3D" id="3.40.50.80">
    <property type="entry name" value="Nucleotide-binding domain of ferredoxin-NADP reductase (FNR) module"/>
    <property type="match status" value="1"/>
</dbReference>
<dbReference type="GO" id="GO:0005829">
    <property type="term" value="C:cytosol"/>
    <property type="evidence" value="ECO:0007669"/>
    <property type="project" value="TreeGrafter"/>
</dbReference>
<keyword evidence="13 20" id="KW-0756">Sterol biosynthesis</keyword>
<accession>A0A5N6UWM9</accession>
<dbReference type="Proteomes" id="UP000326950">
    <property type="component" value="Unassembled WGS sequence"/>
</dbReference>
<dbReference type="InterPro" id="IPR017927">
    <property type="entry name" value="FAD-bd_FR_type"/>
</dbReference>
<evidence type="ECO:0000256" key="6">
    <source>
        <dbReference type="ARBA" id="ARBA00022787"/>
    </source>
</evidence>
<feature type="binding site" evidence="20">
    <location>
        <begin position="429"/>
        <end position="432"/>
    </location>
    <ligand>
        <name>FAD</name>
        <dbReference type="ChEBI" id="CHEBI:57692"/>
    </ligand>
</feature>
<keyword evidence="8 20" id="KW-0274">FAD</keyword>
<reference evidence="23 24" key="1">
    <citation type="submission" date="2019-04" db="EMBL/GenBank/DDBJ databases">
        <title>Friends and foes A comparative genomics study of 23 Aspergillus species from section Flavi.</title>
        <authorList>
            <consortium name="DOE Joint Genome Institute"/>
            <person name="Kjaerbolling I."/>
            <person name="Vesth T."/>
            <person name="Frisvad J.C."/>
            <person name="Nybo J.L."/>
            <person name="Theobald S."/>
            <person name="Kildgaard S."/>
            <person name="Isbrandt T."/>
            <person name="Kuo A."/>
            <person name="Sato A."/>
            <person name="Lyhne E.K."/>
            <person name="Kogle M.E."/>
            <person name="Wiebenga A."/>
            <person name="Kun R.S."/>
            <person name="Lubbers R.J."/>
            <person name="Makela M.R."/>
            <person name="Barry K."/>
            <person name="Chovatia M."/>
            <person name="Clum A."/>
            <person name="Daum C."/>
            <person name="Haridas S."/>
            <person name="He G."/>
            <person name="LaButti K."/>
            <person name="Lipzen A."/>
            <person name="Mondo S."/>
            <person name="Riley R."/>
            <person name="Salamov A."/>
            <person name="Simmons B.A."/>
            <person name="Magnuson J.K."/>
            <person name="Henrissat B."/>
            <person name="Mortensen U.H."/>
            <person name="Larsen T.O."/>
            <person name="Devries R.P."/>
            <person name="Grigoriev I.V."/>
            <person name="Machida M."/>
            <person name="Baker S.E."/>
            <person name="Andersen M.R."/>
        </authorList>
    </citation>
    <scope>NUCLEOTIDE SEQUENCE [LARGE SCALE GENOMIC DNA]</scope>
    <source>
        <strain evidence="23 24">CBS 117626</strain>
    </source>
</reference>
<evidence type="ECO:0000256" key="18">
    <source>
        <dbReference type="ARBA" id="ARBA00023221"/>
    </source>
</evidence>
<dbReference type="PRINTS" id="PR00369">
    <property type="entry name" value="FLAVODOXIN"/>
</dbReference>
<feature type="binding site" evidence="20">
    <location>
        <begin position="552"/>
        <end position="553"/>
    </location>
    <ligand>
        <name>NADP(+)</name>
        <dbReference type="ChEBI" id="CHEBI:58349"/>
    </ligand>
</feature>
<feature type="binding site" evidence="20">
    <location>
        <begin position="412"/>
        <end position="414"/>
    </location>
    <ligand>
        <name>FAD</name>
        <dbReference type="ChEBI" id="CHEBI:57692"/>
    </ligand>
</feature>
<feature type="binding site" evidence="20">
    <location>
        <begin position="76"/>
        <end position="79"/>
    </location>
    <ligand>
        <name>FMN</name>
        <dbReference type="ChEBI" id="CHEBI:58210"/>
    </ligand>
</feature>
<keyword evidence="17 20" id="KW-1207">Sterol metabolism</keyword>
<dbReference type="SUPFAM" id="SSF52343">
    <property type="entry name" value="Ferredoxin reductase-like, C-terminal NADP-linked domain"/>
    <property type="match status" value="1"/>
</dbReference>
<sequence>MMVVQLRILDIIPAKGKNCVIFYGSQTGTAENFASRLAKEGAERFGLRTMIADLDDYDYDDLIRWDTDIVVFFILATYGEGEPTDNAVRFYDTISAFPIDDSLLSSLRYAGFGLGNDTYEHYNAMIRNVDTALAKRGAVRVGKIGEGNDGAGTMEDDFLAWKEEAWTALSVAFSLKERKILYEPSFSVMESPPSIQSDVFLGELGPTHVKASRSGPFSPQNPYIAKIVESRELFNIESRNCLHMEIDIEGSGMTYETGDHVAIWPANPSGEVDRILKVFGLEEKRNHVIDIKSLDATANVRMPSRTTYDAAFRYYLEICAPVSRQFLSNLAKFAPNCSSKAELARLATEKEYFRERISRYKYNLGQTIQISTPDIFMDTPFSLLLEGLSRMQPRYYSISSSGHVQPNRISITTAVESYSIQGSSHMFKGVATNYLLMLKRAQNNESSLDQLNYDICGPRSLYAEYKIPIHIRHSNFKLPADVSRPIIMVGPGTGVAPFRGFLRERAALASQGETVGPCVLFYGCRNRCEDFIYKDEWELRLGNLLKLITAFSRETTQTVYVQHRLQENASLVADLLDQNAHFYVCGDAANMARAVGLTLCNIIADQRKLSEAEGQEVVQQLRAAGRYQEDVW</sequence>
<proteinExistence type="inferred from homology"/>
<dbReference type="GO" id="GO:0005886">
    <property type="term" value="C:plasma membrane"/>
    <property type="evidence" value="ECO:0007669"/>
    <property type="project" value="UniProtKB-SubCell"/>
</dbReference>
<feature type="binding site" evidence="20">
    <location>
        <position position="239"/>
    </location>
    <ligand>
        <name>NADP(+)</name>
        <dbReference type="ChEBI" id="CHEBI:58349"/>
    </ligand>
</feature>
<dbReference type="PANTHER" id="PTHR19384:SF17">
    <property type="entry name" value="NADPH--CYTOCHROME P450 REDUCTASE"/>
    <property type="match status" value="1"/>
</dbReference>
<evidence type="ECO:0000256" key="7">
    <source>
        <dbReference type="ARBA" id="ARBA00022824"/>
    </source>
</evidence>
<dbReference type="Gene3D" id="3.40.50.360">
    <property type="match status" value="1"/>
</dbReference>
<evidence type="ECO:0000256" key="1">
    <source>
        <dbReference type="ARBA" id="ARBA00022475"/>
    </source>
</evidence>
<dbReference type="InterPro" id="IPR001094">
    <property type="entry name" value="Flavdoxin-like"/>
</dbReference>
<keyword evidence="6 20" id="KW-1000">Mitochondrion outer membrane</keyword>
<evidence type="ECO:0000256" key="20">
    <source>
        <dbReference type="HAMAP-Rule" id="MF_03212"/>
    </source>
</evidence>
<keyword evidence="5" id="KW-0812">Transmembrane</keyword>
<keyword evidence="3 20" id="KW-0285">Flavoprotein</keyword>
<comment type="catalytic activity">
    <reaction evidence="19 20">
        <text>2 oxidized [cytochrome P450] + NADPH = 2 reduced [cytochrome P450] + NADP(+) + H(+)</text>
        <dbReference type="Rhea" id="RHEA:24040"/>
        <dbReference type="Rhea" id="RHEA-COMP:14627"/>
        <dbReference type="Rhea" id="RHEA-COMP:14628"/>
        <dbReference type="ChEBI" id="CHEBI:15378"/>
        <dbReference type="ChEBI" id="CHEBI:55376"/>
        <dbReference type="ChEBI" id="CHEBI:57783"/>
        <dbReference type="ChEBI" id="CHEBI:58349"/>
        <dbReference type="ChEBI" id="CHEBI:60344"/>
        <dbReference type="EC" id="1.6.2.4"/>
    </reaction>
</comment>
<evidence type="ECO:0000256" key="12">
    <source>
        <dbReference type="ARBA" id="ARBA00023002"/>
    </source>
</evidence>
<feature type="domain" description="Flavodoxin-like" evidence="21">
    <location>
        <begin position="19"/>
        <end position="166"/>
    </location>
</feature>
<evidence type="ECO:0000259" key="22">
    <source>
        <dbReference type="PROSITE" id="PS51384"/>
    </source>
</evidence>
<dbReference type="FunFam" id="3.40.50.80:FF:000001">
    <property type="entry name" value="NADPH--cytochrome P450 reductase 1"/>
    <property type="match status" value="1"/>
</dbReference>
<dbReference type="InterPro" id="IPR023173">
    <property type="entry name" value="NADPH_Cyt_P450_Rdtase_alpha"/>
</dbReference>
<feature type="binding site" evidence="20">
    <location>
        <position position="149"/>
    </location>
    <ligand>
        <name>FMN</name>
        <dbReference type="ChEBI" id="CHEBI:58210"/>
    </ligand>
</feature>
<evidence type="ECO:0000256" key="4">
    <source>
        <dbReference type="ARBA" id="ARBA00022643"/>
    </source>
</evidence>
<comment type="subcellular location">
    <subcellularLocation>
        <location evidence="20">Endoplasmic reticulum membrane</location>
        <topology evidence="20">Single-pass membrane protein</topology>
        <orientation evidence="20">Cytoplasmic side</orientation>
    </subcellularLocation>
    <subcellularLocation>
        <location evidence="20">Mitochondrion outer membrane</location>
        <topology evidence="20">Single-pass membrane protein</topology>
        <orientation evidence="20">Cytoplasmic side</orientation>
    </subcellularLocation>
    <subcellularLocation>
        <location evidence="20">Cell membrane</location>
        <topology evidence="20">Single-pass membrane protein</topology>
        <orientation evidence="20">Cytoplasmic side</orientation>
    </subcellularLocation>
</comment>
<comment type="caution">
    <text evidence="20">Lacks conserved residue(s) required for the propagation of feature annotation.</text>
</comment>
<dbReference type="OrthoDB" id="1856718at2759"/>
<dbReference type="InterPro" id="IPR023208">
    <property type="entry name" value="P450R"/>
</dbReference>
<dbReference type="PRINTS" id="PR00371">
    <property type="entry name" value="FPNCR"/>
</dbReference>
<dbReference type="Gene3D" id="1.20.990.10">
    <property type="entry name" value="NADPH-cytochrome p450 Reductase, Chain A, domain 3"/>
    <property type="match status" value="1"/>
</dbReference>
<evidence type="ECO:0000256" key="3">
    <source>
        <dbReference type="ARBA" id="ARBA00022630"/>
    </source>
</evidence>
<dbReference type="SUPFAM" id="SSF63380">
    <property type="entry name" value="Riboflavin synthase domain-like"/>
    <property type="match status" value="1"/>
</dbReference>
<comment type="similarity">
    <text evidence="20">Belongs to the NADPH--cytochrome P450 reductase family.</text>
</comment>
<organism evidence="23 24">
    <name type="scientific">Aspergillus tamarii</name>
    <dbReference type="NCBI Taxonomy" id="41984"/>
    <lineage>
        <taxon>Eukaryota</taxon>
        <taxon>Fungi</taxon>
        <taxon>Dikarya</taxon>
        <taxon>Ascomycota</taxon>
        <taxon>Pezizomycotina</taxon>
        <taxon>Eurotiomycetes</taxon>
        <taxon>Eurotiomycetidae</taxon>
        <taxon>Eurotiales</taxon>
        <taxon>Aspergillaceae</taxon>
        <taxon>Aspergillus</taxon>
        <taxon>Aspergillus subgen. Circumdati</taxon>
    </lineage>
</organism>
<dbReference type="InterPro" id="IPR039261">
    <property type="entry name" value="FNR_nucleotide-bd"/>
</dbReference>
<feature type="binding site" evidence="20">
    <location>
        <begin position="25"/>
        <end position="30"/>
    </location>
    <ligand>
        <name>FMN</name>
        <dbReference type="ChEBI" id="CHEBI:58210"/>
    </ligand>
</feature>
<comment type="cofactor">
    <cofactor evidence="20">
        <name>FMN</name>
        <dbReference type="ChEBI" id="CHEBI:58210"/>
    </cofactor>
    <text evidence="20">Binds 1 FMN per monomer.</text>
</comment>
<dbReference type="InterPro" id="IPR001709">
    <property type="entry name" value="Flavoprot_Pyr_Nucl_cyt_Rdtase"/>
</dbReference>
<evidence type="ECO:0000256" key="15">
    <source>
        <dbReference type="ARBA" id="ARBA00023128"/>
    </source>
</evidence>
<evidence type="ECO:0000256" key="2">
    <source>
        <dbReference type="ARBA" id="ARBA00022516"/>
    </source>
</evidence>
<dbReference type="PANTHER" id="PTHR19384">
    <property type="entry name" value="NITRIC OXIDE SYNTHASE-RELATED"/>
    <property type="match status" value="1"/>
</dbReference>
<keyword evidence="9 20" id="KW-0521">NADP</keyword>
<evidence type="ECO:0000256" key="10">
    <source>
        <dbReference type="ARBA" id="ARBA00022955"/>
    </source>
</evidence>
<protein>
    <recommendedName>
        <fullName evidence="20">NADPH--cytochrome P450 reductase</fullName>
        <shortName evidence="20">CPR</shortName>
        <shortName evidence="20">P450R</shortName>
        <ecNumber evidence="20">1.6.2.4</ecNumber>
    </recommendedName>
</protein>
<evidence type="ECO:0000256" key="13">
    <source>
        <dbReference type="ARBA" id="ARBA00023011"/>
    </source>
</evidence>
<keyword evidence="10 20" id="KW-0752">Steroid biosynthesis</keyword>
<evidence type="ECO:0000259" key="21">
    <source>
        <dbReference type="PROSITE" id="PS50902"/>
    </source>
</evidence>
<keyword evidence="16 20" id="KW-0472">Membrane</keyword>
<keyword evidence="4 20" id="KW-0288">FMN</keyword>
<dbReference type="EC" id="1.6.2.4" evidence="20"/>
<evidence type="ECO:0000256" key="9">
    <source>
        <dbReference type="ARBA" id="ARBA00022857"/>
    </source>
</evidence>
<keyword evidence="12 20" id="KW-0560">Oxidoreductase</keyword>
<keyword evidence="7 20" id="KW-0256">Endoplasmic reticulum</keyword>
<dbReference type="GO" id="GO:0005741">
    <property type="term" value="C:mitochondrial outer membrane"/>
    <property type="evidence" value="ECO:0007669"/>
    <property type="project" value="UniProtKB-SubCell"/>
</dbReference>
<evidence type="ECO:0000256" key="14">
    <source>
        <dbReference type="ARBA" id="ARBA00023098"/>
    </source>
</evidence>
<dbReference type="InterPro" id="IPR017938">
    <property type="entry name" value="Riboflavin_synthase-like_b-brl"/>
</dbReference>
<dbReference type="Pfam" id="PF00175">
    <property type="entry name" value="NAD_binding_1"/>
    <property type="match status" value="1"/>
</dbReference>
<dbReference type="PROSITE" id="PS50902">
    <property type="entry name" value="FLAVODOXIN_LIKE"/>
    <property type="match status" value="1"/>
</dbReference>
<keyword evidence="15 20" id="KW-0496">Mitochondrion</keyword>
<feature type="binding site" evidence="20">
    <location>
        <position position="418"/>
    </location>
    <ligand>
        <name>FAD</name>
        <dbReference type="ChEBI" id="CHEBI:57692"/>
    </ligand>
</feature>
<dbReference type="EMBL" id="ML738623">
    <property type="protein sequence ID" value="KAE8162860.1"/>
    <property type="molecule type" value="Genomic_DNA"/>
</dbReference>
<dbReference type="CDD" id="cd06204">
    <property type="entry name" value="CYPOR"/>
    <property type="match status" value="1"/>
</dbReference>
<dbReference type="SUPFAM" id="SSF52218">
    <property type="entry name" value="Flavoproteins"/>
    <property type="match status" value="1"/>
</dbReference>
<comment type="similarity">
    <text evidence="20">In the N-terminal section; belongs to the flavodoxin family.</text>
</comment>
<keyword evidence="1 20" id="KW-1003">Cell membrane</keyword>
<keyword evidence="18 20" id="KW-0753">Steroid metabolism</keyword>
<gene>
    <name evidence="20" type="primary">cprA</name>
    <name evidence="23" type="ORF">BDV40DRAFT_311985</name>
</gene>
<dbReference type="Pfam" id="PF00667">
    <property type="entry name" value="FAD_binding_1"/>
    <property type="match status" value="1"/>
</dbReference>
<dbReference type="GO" id="GO:0050661">
    <property type="term" value="F:NADP binding"/>
    <property type="evidence" value="ECO:0007669"/>
    <property type="project" value="UniProtKB-UniRule"/>
</dbReference>
<evidence type="ECO:0000313" key="24">
    <source>
        <dbReference type="Proteomes" id="UP000326950"/>
    </source>
</evidence>